<dbReference type="InterPro" id="IPR038587">
    <property type="entry name" value="Ribosomal_eL40_sf"/>
</dbReference>
<keyword evidence="3" id="KW-0862">Zinc</keyword>
<dbReference type="Proteomes" id="UP001200513">
    <property type="component" value="Chromosome"/>
</dbReference>
<evidence type="ECO:0000313" key="6">
    <source>
        <dbReference type="EMBL" id="UJG44132.1"/>
    </source>
</evidence>
<evidence type="ECO:0000259" key="5">
    <source>
        <dbReference type="SMART" id="SM00547"/>
    </source>
</evidence>
<feature type="domain" description="RanBP2-type" evidence="5">
    <location>
        <begin position="5"/>
        <end position="26"/>
    </location>
</feature>
<evidence type="ECO:0000256" key="1">
    <source>
        <dbReference type="ARBA" id="ARBA00022723"/>
    </source>
</evidence>
<gene>
    <name evidence="6" type="ORF">K9W46_02870</name>
</gene>
<dbReference type="InterPro" id="IPR001876">
    <property type="entry name" value="Znf_RanBP2"/>
</dbReference>
<feature type="domain" description="RanBP2-type" evidence="5">
    <location>
        <begin position="106"/>
        <end position="130"/>
    </location>
</feature>
<dbReference type="SMART" id="SM00547">
    <property type="entry name" value="ZnF_RBZ"/>
    <property type="match status" value="3"/>
</dbReference>
<dbReference type="EMBL" id="CP084167">
    <property type="protein sequence ID" value="UJG44132.1"/>
    <property type="molecule type" value="Genomic_DNA"/>
</dbReference>
<evidence type="ECO:0000256" key="2">
    <source>
        <dbReference type="ARBA" id="ARBA00022771"/>
    </source>
</evidence>
<dbReference type="AlphaFoldDB" id="A0A9Y1BSG9"/>
<organism evidence="6">
    <name type="scientific">Candidatus Heimdallarchaeum endolithica</name>
    <dbReference type="NCBI Taxonomy" id="2876572"/>
    <lineage>
        <taxon>Archaea</taxon>
        <taxon>Promethearchaeati</taxon>
        <taxon>Candidatus Heimdallarchaeota</taxon>
        <taxon>Candidatus Heimdallarchaeia (ex Rinke et al. 2021) (nom. nud.)</taxon>
        <taxon>Candidatus Heimdallarchaeales</taxon>
        <taxon>Candidatus Heimdallarchaeaceae</taxon>
        <taxon>Candidatus Heimdallarchaeum</taxon>
    </lineage>
</organism>
<feature type="domain" description="RanBP2-type" evidence="5">
    <location>
        <begin position="161"/>
        <end position="182"/>
    </location>
</feature>
<feature type="compositionally biased region" description="Basic and acidic residues" evidence="4">
    <location>
        <begin position="702"/>
        <end position="726"/>
    </location>
</feature>
<reference evidence="6" key="1">
    <citation type="journal article" date="2022" name="Nat. Microbiol.">
        <title>Unique mobile elements and scalable gene flow at the prokaryote-eukaryote boundary revealed by circularized Asgard archaea genomes.</title>
        <authorList>
            <person name="Wu F."/>
            <person name="Speth D.R."/>
            <person name="Philosof A."/>
            <person name="Cremiere A."/>
            <person name="Narayanan A."/>
            <person name="Barco R.A."/>
            <person name="Connon S.A."/>
            <person name="Amend J.P."/>
            <person name="Antoshechkin I.A."/>
            <person name="Orphan V.J."/>
        </authorList>
    </citation>
    <scope>NUCLEOTIDE SEQUENCE</scope>
    <source>
        <strain evidence="6">PR6</strain>
    </source>
</reference>
<accession>A0A9Y1BSG9</accession>
<keyword evidence="2" id="KW-0863">Zinc-finger</keyword>
<dbReference type="Gene3D" id="4.10.1060.50">
    <property type="match status" value="1"/>
</dbReference>
<dbReference type="Pfam" id="PF12773">
    <property type="entry name" value="DZR"/>
    <property type="match status" value="2"/>
</dbReference>
<name>A0A9Y1BSG9_9ARCH</name>
<proteinExistence type="predicted"/>
<protein>
    <submittedName>
        <fullName evidence="6">Zinc ribbon domain-containing protein</fullName>
    </submittedName>
</protein>
<evidence type="ECO:0000256" key="3">
    <source>
        <dbReference type="ARBA" id="ARBA00022833"/>
    </source>
</evidence>
<keyword evidence="1" id="KW-0479">Metal-binding</keyword>
<feature type="region of interest" description="Disordered" evidence="4">
    <location>
        <begin position="702"/>
        <end position="740"/>
    </location>
</feature>
<sequence length="740" mass="85938">MIKKMCNSCGLLNKQEVSYCTHCGHKIDIPSEYTLLKQCPICQKYVRKEALFCSKCGFNFKNERNTNNIAVLQTKECPSCRSKQKINAVFCTQCGAKIGEKKTEPNVLICSNCGTVNPPNARFCKYCGLKFSILKISNSNEQMQKEQHFEQKEKPAFKVVKCLNCGSSNHPDSNYCNQCGVQLRKKTVLCSICGQKITIEDKCPSCGRKLIRFEHLENDLLRFLPIEKAQFLTNFSLSMSKSEYFFDIRMVKKDLLRYLTFYPTIMYVFSSKCSKDYLNSFKIGLEQQDKPEEKLEKIINNFEVFLNRLEEKVDLFSISVFAYFHTLDKENQVSSKTKENLNLLLDKSLIAVDTELSDLSLEEKELVVLQIKKLIVMLLKLQVSKDEEKKKTEKTIQGLLVAISMNLKDMNKNQDSKLLELSEKFYQYSLFFSEESIKSKIAKNFDVEEVIVILQNLKSELVFNKQRNELMSISSETLSSNFLNAVNSVLSQKKGFISNSLQDLTIESIQLCFDLKTEKTNRLALKKSFEDIICKNIFQFEKNENLSNVIRDILFLYDDEEYIYSVLLNAYNKLAGNKEIQKKFVTEILRSLSSVSIQKALPWSTKLYQKVKEKMHIRVVEEVEKKVKKKEKKEMEKEVLKAKEKKELIKTKDLEKEKKSEKLVLDKKETKIKKIQTEEECKTKKEEVSVVKEKEETVKPVLNKEREDLKEKKDNKAEKKTIEVKKVKQKSKPKKELVLG</sequence>
<dbReference type="GO" id="GO:0008270">
    <property type="term" value="F:zinc ion binding"/>
    <property type="evidence" value="ECO:0007669"/>
    <property type="project" value="UniProtKB-KW"/>
</dbReference>
<evidence type="ECO:0000256" key="4">
    <source>
        <dbReference type="SAM" id="MobiDB-lite"/>
    </source>
</evidence>
<dbReference type="InterPro" id="IPR025874">
    <property type="entry name" value="DZR"/>
</dbReference>